<name>A0A1H3EKH4_9BACT</name>
<dbReference type="Proteomes" id="UP000199249">
    <property type="component" value="Unassembled WGS sequence"/>
</dbReference>
<evidence type="ECO:0000256" key="1">
    <source>
        <dbReference type="SAM" id="Phobius"/>
    </source>
</evidence>
<dbReference type="EMBL" id="FNOV01000003">
    <property type="protein sequence ID" value="SDX79095.1"/>
    <property type="molecule type" value="Genomic_DNA"/>
</dbReference>
<keyword evidence="1" id="KW-0812">Transmembrane</keyword>
<accession>A0A1H3EKH4</accession>
<feature type="transmembrane region" description="Helical" evidence="1">
    <location>
        <begin position="297"/>
        <end position="315"/>
    </location>
</feature>
<feature type="transmembrane region" description="Helical" evidence="1">
    <location>
        <begin position="180"/>
        <end position="198"/>
    </location>
</feature>
<keyword evidence="1" id="KW-1133">Transmembrane helix</keyword>
<evidence type="ECO:0008006" key="4">
    <source>
        <dbReference type="Google" id="ProtNLM"/>
    </source>
</evidence>
<protein>
    <recommendedName>
        <fullName evidence="4">PH domain-containing protein</fullName>
    </recommendedName>
</protein>
<feature type="transmembrane region" description="Helical" evidence="1">
    <location>
        <begin position="22"/>
        <end position="42"/>
    </location>
</feature>
<feature type="transmembrane region" description="Helical" evidence="1">
    <location>
        <begin position="235"/>
        <end position="255"/>
    </location>
</feature>
<feature type="transmembrane region" description="Helical" evidence="1">
    <location>
        <begin position="267"/>
        <end position="285"/>
    </location>
</feature>
<dbReference type="STRING" id="651662.SAMN04488069_103184"/>
<organism evidence="2 3">
    <name type="scientific">Hymenobacter psychrophilus</name>
    <dbReference type="NCBI Taxonomy" id="651662"/>
    <lineage>
        <taxon>Bacteria</taxon>
        <taxon>Pseudomonadati</taxon>
        <taxon>Bacteroidota</taxon>
        <taxon>Cytophagia</taxon>
        <taxon>Cytophagales</taxon>
        <taxon>Hymenobacteraceae</taxon>
        <taxon>Hymenobacter</taxon>
    </lineage>
</organism>
<evidence type="ECO:0000313" key="2">
    <source>
        <dbReference type="EMBL" id="SDX79095.1"/>
    </source>
</evidence>
<proteinExistence type="predicted"/>
<gene>
    <name evidence="2" type="ORF">SAMN04488069_103184</name>
</gene>
<feature type="transmembrane region" description="Helical" evidence="1">
    <location>
        <begin position="48"/>
        <end position="70"/>
    </location>
</feature>
<dbReference type="RefSeq" id="WP_092738503.1">
    <property type="nucleotide sequence ID" value="NZ_FNOV01000003.1"/>
</dbReference>
<sequence>MSNAISATQTTYSYGTAKGWRIFIYLFAPLLVLLFLSAPFWLGDEGWNTGLVLLAAAFWAFGLFFVFAAYETYKGRHIFSDQSIVYAGALRRKQIPLAGVKGYRTDDKYIHILPNSKQYPGIRIGYTSEGYEEIQRWLADRFPDLDVQQQQQETEALRQEVEFGRDELEREANLARARQVSRGLNIAGWLVGGWLFFFPKPYDWAVAVALVLPPLAALILFWHRGLIRPDERKDSAYPALTSALFIPGIALLLRTLLDFELLAYQPLWPYALGAALLLATALLLGSQRFVRANRASVLLTIGAVSLLYGYAAAVATNCVFDTSGVQVYSVPVLDKHFTSGKSSTYNLNVGPWGPRPQPDDVTVTQDFYEQTAVGDSVRVYRLSGQLGASWFTTGE</sequence>
<keyword evidence="3" id="KW-1185">Reference proteome</keyword>
<dbReference type="AlphaFoldDB" id="A0A1H3EKH4"/>
<evidence type="ECO:0000313" key="3">
    <source>
        <dbReference type="Proteomes" id="UP000199249"/>
    </source>
</evidence>
<reference evidence="3" key="1">
    <citation type="submission" date="2016-10" db="EMBL/GenBank/DDBJ databases">
        <authorList>
            <person name="Varghese N."/>
            <person name="Submissions S."/>
        </authorList>
    </citation>
    <scope>NUCLEOTIDE SEQUENCE [LARGE SCALE GENOMIC DNA]</scope>
    <source>
        <strain evidence="3">CGMCC 1.8975</strain>
    </source>
</reference>
<keyword evidence="1" id="KW-0472">Membrane</keyword>
<dbReference type="OrthoDB" id="5936019at2"/>
<feature type="transmembrane region" description="Helical" evidence="1">
    <location>
        <begin position="204"/>
        <end position="223"/>
    </location>
</feature>